<dbReference type="CDD" id="cd17536">
    <property type="entry name" value="REC_YesN-like"/>
    <property type="match status" value="1"/>
</dbReference>
<sequence>MHKILLVDDEPRQLRSLASIIRRLRPHYEVLVAHNGVEALNLTELHAFDAVISDIRMPQMDGLELMENLYRRQYNALSILLTGYKDFEYARQAISWGIMDYIVKPISRITLESMLERLDDRFSVARKEQKSMMRMAKQLDLSLPVYQTYLLNKWILGRLNEEEREVLSEIIPFDGAGIIGHMECGFPSGEEPFVEQLQTRLENQWIPGIKSVFGFRLDGAGNKWGVVFLLQPQPNDSFILENLARSLDEWIANIEEEMGWTIQIGLGEQSDPIFEGAETSNRQAETALVRRFYEPVNRTVIYRGTTLAFDAVPDWFKIERSIAEAIQKSDAHKWSSVINEFMARFHLSQDRPPELMKHEMAHMLVRMAKSVIRAYSDEQFVCLEKEIRTCIMACMNGLQLRTRSKGLIERVADAYINQKQDPAEEYIRKCLSYVDERYAQDLSLDEIAAHFHFNSSYFSSLFKQRTGISLSMYITKKRMVEAKRILLETEDSISDIAHHVGYKDASYFIRIFKRDCGVSPYKFRHTNRLK</sequence>
<dbReference type="SMART" id="SM00342">
    <property type="entry name" value="HTH_ARAC"/>
    <property type="match status" value="1"/>
</dbReference>
<dbReference type="PANTHER" id="PTHR43280">
    <property type="entry name" value="ARAC-FAMILY TRANSCRIPTIONAL REGULATOR"/>
    <property type="match status" value="1"/>
</dbReference>
<dbReference type="PANTHER" id="PTHR43280:SF28">
    <property type="entry name" value="HTH-TYPE TRANSCRIPTIONAL ACTIVATOR RHAS"/>
    <property type="match status" value="1"/>
</dbReference>
<keyword evidence="4" id="KW-0597">Phosphoprotein</keyword>
<evidence type="ECO:0000256" key="4">
    <source>
        <dbReference type="PROSITE-ProRule" id="PRU00169"/>
    </source>
</evidence>
<evidence type="ECO:0000313" key="7">
    <source>
        <dbReference type="EMBL" id="QJD84202.1"/>
    </source>
</evidence>
<dbReference type="GO" id="GO:0000160">
    <property type="term" value="P:phosphorelay signal transduction system"/>
    <property type="evidence" value="ECO:0007669"/>
    <property type="project" value="InterPro"/>
</dbReference>
<dbReference type="AlphaFoldDB" id="A0A7Z2ZML2"/>
<feature type="modified residue" description="4-aspartylphosphate" evidence="4">
    <location>
        <position position="54"/>
    </location>
</feature>
<dbReference type="GO" id="GO:0003700">
    <property type="term" value="F:DNA-binding transcription factor activity"/>
    <property type="evidence" value="ECO:0007669"/>
    <property type="project" value="InterPro"/>
</dbReference>
<dbReference type="PROSITE" id="PS00041">
    <property type="entry name" value="HTH_ARAC_FAMILY_1"/>
    <property type="match status" value="1"/>
</dbReference>
<organism evidence="7 8">
    <name type="scientific">Cohnella herbarum</name>
    <dbReference type="NCBI Taxonomy" id="2728023"/>
    <lineage>
        <taxon>Bacteria</taxon>
        <taxon>Bacillati</taxon>
        <taxon>Bacillota</taxon>
        <taxon>Bacilli</taxon>
        <taxon>Bacillales</taxon>
        <taxon>Paenibacillaceae</taxon>
        <taxon>Cohnella</taxon>
    </lineage>
</organism>
<reference evidence="7 8" key="1">
    <citation type="submission" date="2020-04" db="EMBL/GenBank/DDBJ databases">
        <title>Genome sequencing of novel species.</title>
        <authorList>
            <person name="Heo J."/>
            <person name="Kim S.-J."/>
            <person name="Kim J.-S."/>
            <person name="Hong S.-B."/>
            <person name="Kwon S.-W."/>
        </authorList>
    </citation>
    <scope>NUCLEOTIDE SEQUENCE [LARGE SCALE GENOMIC DNA]</scope>
    <source>
        <strain evidence="7 8">MFER-1</strain>
    </source>
</reference>
<dbReference type="Pfam" id="PF00072">
    <property type="entry name" value="Response_reg"/>
    <property type="match status" value="1"/>
</dbReference>
<dbReference type="InterPro" id="IPR018062">
    <property type="entry name" value="HTH_AraC-typ_CS"/>
</dbReference>
<dbReference type="InterPro" id="IPR020449">
    <property type="entry name" value="Tscrpt_reg_AraC-type_HTH"/>
</dbReference>
<evidence type="ECO:0000259" key="6">
    <source>
        <dbReference type="PROSITE" id="PS50110"/>
    </source>
</evidence>
<dbReference type="Proteomes" id="UP000502248">
    <property type="component" value="Chromosome"/>
</dbReference>
<dbReference type="KEGG" id="cheb:HH215_14060"/>
<keyword evidence="3" id="KW-0804">Transcription</keyword>
<name>A0A7Z2ZML2_9BACL</name>
<dbReference type="Gene3D" id="1.10.10.60">
    <property type="entry name" value="Homeodomain-like"/>
    <property type="match status" value="2"/>
</dbReference>
<dbReference type="Gene3D" id="3.40.50.2300">
    <property type="match status" value="1"/>
</dbReference>
<evidence type="ECO:0000256" key="1">
    <source>
        <dbReference type="ARBA" id="ARBA00023015"/>
    </source>
</evidence>
<feature type="domain" description="Response regulatory" evidence="6">
    <location>
        <begin position="3"/>
        <end position="119"/>
    </location>
</feature>
<protein>
    <submittedName>
        <fullName evidence="7">Response regulator</fullName>
    </submittedName>
</protein>
<accession>A0A7Z2ZML2</accession>
<dbReference type="InterPro" id="IPR011006">
    <property type="entry name" value="CheY-like_superfamily"/>
</dbReference>
<dbReference type="InterPro" id="IPR018060">
    <property type="entry name" value="HTH_AraC"/>
</dbReference>
<dbReference type="EMBL" id="CP051680">
    <property type="protein sequence ID" value="QJD84202.1"/>
    <property type="molecule type" value="Genomic_DNA"/>
</dbReference>
<dbReference type="PROSITE" id="PS50110">
    <property type="entry name" value="RESPONSE_REGULATORY"/>
    <property type="match status" value="1"/>
</dbReference>
<evidence type="ECO:0000313" key="8">
    <source>
        <dbReference type="Proteomes" id="UP000502248"/>
    </source>
</evidence>
<dbReference type="SMART" id="SM00448">
    <property type="entry name" value="REC"/>
    <property type="match status" value="1"/>
</dbReference>
<dbReference type="SUPFAM" id="SSF46689">
    <property type="entry name" value="Homeodomain-like"/>
    <property type="match status" value="2"/>
</dbReference>
<dbReference type="PRINTS" id="PR00032">
    <property type="entry name" value="HTHARAC"/>
</dbReference>
<proteinExistence type="predicted"/>
<keyword evidence="8" id="KW-1185">Reference proteome</keyword>
<dbReference type="InterPro" id="IPR009057">
    <property type="entry name" value="Homeodomain-like_sf"/>
</dbReference>
<evidence type="ECO:0000259" key="5">
    <source>
        <dbReference type="PROSITE" id="PS01124"/>
    </source>
</evidence>
<gene>
    <name evidence="7" type="ORF">HH215_14060</name>
</gene>
<keyword evidence="2" id="KW-0238">DNA-binding</keyword>
<dbReference type="InterPro" id="IPR001789">
    <property type="entry name" value="Sig_transdc_resp-reg_receiver"/>
</dbReference>
<dbReference type="SUPFAM" id="SSF52172">
    <property type="entry name" value="CheY-like"/>
    <property type="match status" value="1"/>
</dbReference>
<feature type="domain" description="HTH araC/xylS-type" evidence="5">
    <location>
        <begin position="428"/>
        <end position="526"/>
    </location>
</feature>
<evidence type="ECO:0000256" key="2">
    <source>
        <dbReference type="ARBA" id="ARBA00023125"/>
    </source>
</evidence>
<keyword evidence="1" id="KW-0805">Transcription regulation</keyword>
<dbReference type="Pfam" id="PF12833">
    <property type="entry name" value="HTH_18"/>
    <property type="match status" value="1"/>
</dbReference>
<dbReference type="GO" id="GO:0043565">
    <property type="term" value="F:sequence-specific DNA binding"/>
    <property type="evidence" value="ECO:0007669"/>
    <property type="project" value="InterPro"/>
</dbReference>
<dbReference type="PROSITE" id="PS01124">
    <property type="entry name" value="HTH_ARAC_FAMILY_2"/>
    <property type="match status" value="1"/>
</dbReference>
<evidence type="ECO:0000256" key="3">
    <source>
        <dbReference type="ARBA" id="ARBA00023163"/>
    </source>
</evidence>
<dbReference type="RefSeq" id="WP_169280486.1">
    <property type="nucleotide sequence ID" value="NZ_CP051680.1"/>
</dbReference>